<dbReference type="Pfam" id="PF03567">
    <property type="entry name" value="Sulfotransfer_2"/>
    <property type="match status" value="1"/>
</dbReference>
<feature type="region of interest" description="Disordered" evidence="1">
    <location>
        <begin position="44"/>
        <end position="76"/>
    </location>
</feature>
<comment type="caution">
    <text evidence="2">The sequence shown here is derived from an EMBL/GenBank/DDBJ whole genome shotgun (WGS) entry which is preliminary data.</text>
</comment>
<evidence type="ECO:0000313" key="3">
    <source>
        <dbReference type="Proteomes" id="UP001204851"/>
    </source>
</evidence>
<accession>A0ABT1BMZ9</accession>
<evidence type="ECO:0000256" key="1">
    <source>
        <dbReference type="SAM" id="MobiDB-lite"/>
    </source>
</evidence>
<dbReference type="EMBL" id="JAMXMC010000006">
    <property type="protein sequence ID" value="MCO5977513.1"/>
    <property type="molecule type" value="Genomic_DNA"/>
</dbReference>
<reference evidence="2 3" key="1">
    <citation type="submission" date="2022-06" db="EMBL/GenBank/DDBJ databases">
        <title>Ideonella sp. NS12-5 Genome sequencing and assembly.</title>
        <authorList>
            <person name="Jung Y."/>
        </authorList>
    </citation>
    <scope>NUCLEOTIDE SEQUENCE [LARGE SCALE GENOMIC DNA]</scope>
    <source>
        <strain evidence="2 3">NS12-5</strain>
    </source>
</reference>
<organism evidence="2 3">
    <name type="scientific">Ideonella oryzae</name>
    <dbReference type="NCBI Taxonomy" id="2937441"/>
    <lineage>
        <taxon>Bacteria</taxon>
        <taxon>Pseudomonadati</taxon>
        <taxon>Pseudomonadota</taxon>
        <taxon>Betaproteobacteria</taxon>
        <taxon>Burkholderiales</taxon>
        <taxon>Sphaerotilaceae</taxon>
        <taxon>Ideonella</taxon>
    </lineage>
</organism>
<dbReference type="RefSeq" id="WP_252770003.1">
    <property type="nucleotide sequence ID" value="NZ_JAMXMC010000006.1"/>
</dbReference>
<dbReference type="InterPro" id="IPR005331">
    <property type="entry name" value="Sulfotransferase"/>
</dbReference>
<gene>
    <name evidence="2" type="ORF">M0L44_12445</name>
</gene>
<keyword evidence="3" id="KW-1185">Reference proteome</keyword>
<evidence type="ECO:0000313" key="2">
    <source>
        <dbReference type="EMBL" id="MCO5977513.1"/>
    </source>
</evidence>
<proteinExistence type="predicted"/>
<name>A0ABT1BMZ9_9BURK</name>
<sequence length="344" mass="39220">MDFDRLLQQLRTLDPSVLDMPPSPRQLQLVRAVLQVVHDAAEQAAPGKPQHLPGLGAFRHRPPPPEGEGGGKPRRRMMFVPDDVAPLQEDTARRWREVLCQPEPPLLDPQGRFVVLFSPKSACSSVVIWFFHLLGLYDEARAYDEWPHQYRLLRFYAREDYLAARATVGPQQVQVLKVVRDPLRRAVSSFRHAVGLGYANDAIRRAIGVDVPTQGLSFRQFIDFLETEDLAHCDVHHREQWHPLEAVKAPDMVINIDRGDLFSGLNAFEARLSLPTTDFTRLSWVHELQATRVPEAITGELDTLYQRPLTVSQARHGPWPSQLLSADARQRLQRLYGRDVMLYA</sequence>
<protein>
    <submittedName>
        <fullName evidence="2">Sulfotransferase family protein</fullName>
    </submittedName>
</protein>
<dbReference type="Proteomes" id="UP001204851">
    <property type="component" value="Unassembled WGS sequence"/>
</dbReference>